<keyword evidence="2" id="KW-1185">Reference proteome</keyword>
<gene>
    <name evidence="1" type="ORF">IQ229_06395</name>
</gene>
<reference evidence="1 2" key="1">
    <citation type="submission" date="2020-10" db="EMBL/GenBank/DDBJ databases">
        <authorList>
            <person name="Castelo-Branco R."/>
            <person name="Eusebio N."/>
            <person name="Adriana R."/>
            <person name="Vieira A."/>
            <person name="Brugerolle De Fraissinette N."/>
            <person name="Rezende De Castro R."/>
            <person name="Schneider M.P."/>
            <person name="Vasconcelos V."/>
            <person name="Leao P.N."/>
        </authorList>
    </citation>
    <scope>NUCLEOTIDE SEQUENCE [LARGE SCALE GENOMIC DNA]</scope>
    <source>
        <strain evidence="1 2">LEGE 07299</strain>
    </source>
</reference>
<accession>A0ABR9TWT8</accession>
<name>A0ABR9TWT8_9NOSO</name>
<evidence type="ECO:0000313" key="2">
    <source>
        <dbReference type="Proteomes" id="UP000647836"/>
    </source>
</evidence>
<proteinExistence type="predicted"/>
<comment type="caution">
    <text evidence="1">The sequence shown here is derived from an EMBL/GenBank/DDBJ whole genome shotgun (WGS) entry which is preliminary data.</text>
</comment>
<evidence type="ECO:0000313" key="1">
    <source>
        <dbReference type="EMBL" id="MBE9104577.1"/>
    </source>
</evidence>
<dbReference type="Proteomes" id="UP000647836">
    <property type="component" value="Unassembled WGS sequence"/>
</dbReference>
<organism evidence="1 2">
    <name type="scientific">Nostoc cf. edaphicum LEGE 07299</name>
    <dbReference type="NCBI Taxonomy" id="2777974"/>
    <lineage>
        <taxon>Bacteria</taxon>
        <taxon>Bacillati</taxon>
        <taxon>Cyanobacteriota</taxon>
        <taxon>Cyanophyceae</taxon>
        <taxon>Nostocales</taxon>
        <taxon>Nostocaceae</taxon>
        <taxon>Nostoc</taxon>
    </lineage>
</organism>
<dbReference type="EMBL" id="JADEXF010000147">
    <property type="protein sequence ID" value="MBE9104577.1"/>
    <property type="molecule type" value="Genomic_DNA"/>
</dbReference>
<protein>
    <submittedName>
        <fullName evidence="1">Uncharacterized protein</fullName>
    </submittedName>
</protein>
<sequence length="27" mass="3126">MKGFPVRNLKSVQTFAKAYPNEKFVQP</sequence>